<evidence type="ECO:0000313" key="4">
    <source>
        <dbReference type="EMBL" id="MDO7908056.1"/>
    </source>
</evidence>
<evidence type="ECO:0000259" key="1">
    <source>
        <dbReference type="Pfam" id="PF07944"/>
    </source>
</evidence>
<feature type="domain" description="Non-reducing end beta-L-arabinofuranosidase-like GH127 catalytic" evidence="1">
    <location>
        <begin position="16"/>
        <end position="429"/>
    </location>
</feature>
<keyword evidence="5" id="KW-1185">Reference proteome</keyword>
<evidence type="ECO:0000259" key="2">
    <source>
        <dbReference type="Pfam" id="PF20736"/>
    </source>
</evidence>
<dbReference type="PANTHER" id="PTHR43465">
    <property type="entry name" value="DUF1680 DOMAIN PROTEIN (AFU_ORTHOLOGUE AFUA_1G08910)"/>
    <property type="match status" value="1"/>
</dbReference>
<dbReference type="Pfam" id="PF07944">
    <property type="entry name" value="Beta-AFase-like_GH127_cat"/>
    <property type="match status" value="1"/>
</dbReference>
<dbReference type="InterPro" id="IPR012878">
    <property type="entry name" value="Beta-AFase-like_GH127_cat"/>
</dbReference>
<dbReference type="InterPro" id="IPR008928">
    <property type="entry name" value="6-hairpin_glycosidase_sf"/>
</dbReference>
<evidence type="ECO:0000313" key="5">
    <source>
        <dbReference type="Proteomes" id="UP001240171"/>
    </source>
</evidence>
<dbReference type="SUPFAM" id="SSF48208">
    <property type="entry name" value="Six-hairpin glycosidases"/>
    <property type="match status" value="1"/>
</dbReference>
<evidence type="ECO:0000259" key="3">
    <source>
        <dbReference type="Pfam" id="PF20737"/>
    </source>
</evidence>
<dbReference type="Gene3D" id="1.50.10.20">
    <property type="match status" value="1"/>
</dbReference>
<reference evidence="4 5" key="1">
    <citation type="submission" date="2023-07" db="EMBL/GenBank/DDBJ databases">
        <title>Paenibacillus sp. JX-17 nov. isolated from soil.</title>
        <authorList>
            <person name="Wan Y."/>
            <person name="Liu B."/>
        </authorList>
    </citation>
    <scope>NUCLEOTIDE SEQUENCE [LARGE SCALE GENOMIC DNA]</scope>
    <source>
        <strain evidence="4 5">JX-17</strain>
    </source>
</reference>
<dbReference type="Pfam" id="PF20736">
    <property type="entry name" value="Glyco_hydro127M"/>
    <property type="match status" value="1"/>
</dbReference>
<keyword evidence="4" id="KW-0378">Hydrolase</keyword>
<dbReference type="InterPro" id="IPR049174">
    <property type="entry name" value="Beta-AFase-like"/>
</dbReference>
<dbReference type="Proteomes" id="UP001240171">
    <property type="component" value="Unassembled WGS sequence"/>
</dbReference>
<dbReference type="InterPro" id="IPR049046">
    <property type="entry name" value="Beta-AFase-like_GH127_middle"/>
</dbReference>
<organism evidence="4 5">
    <name type="scientific">Paenibacillus lacisoli</name>
    <dbReference type="NCBI Taxonomy" id="3064525"/>
    <lineage>
        <taxon>Bacteria</taxon>
        <taxon>Bacillati</taxon>
        <taxon>Bacillota</taxon>
        <taxon>Bacilli</taxon>
        <taxon>Bacillales</taxon>
        <taxon>Paenibacillaceae</taxon>
        <taxon>Paenibacillus</taxon>
    </lineage>
</organism>
<feature type="domain" description="Non-reducing end beta-L-arabinofuranosidase-like GH127 middle" evidence="2">
    <location>
        <begin position="439"/>
        <end position="536"/>
    </location>
</feature>
<dbReference type="EMBL" id="JAUQTB010000011">
    <property type="protein sequence ID" value="MDO7908056.1"/>
    <property type="molecule type" value="Genomic_DNA"/>
</dbReference>
<dbReference type="GO" id="GO:0016787">
    <property type="term" value="F:hydrolase activity"/>
    <property type="evidence" value="ECO:0007669"/>
    <property type="project" value="UniProtKB-KW"/>
</dbReference>
<sequence>MMANMSHTAAGSVQKVDIKDTFWSKYLELVRDVVVPYQWEALNDRVEQAEPSRAIRNFRIAAGEAEGEFYGMVFQDSDVAKWLEAAAYLCSTERDPELEKIADGVIDLIARAQQPDGYVNTYYTVKEPGGRYTDLAECHELYCAGHLIEAGAAYYQATGKRKILDVVTRLADHLHDVFGPNPGQIRGYDGHQEIELALMKLYEVTGDMKYVDLCNFFVQERGRQPHFYEQEAAKRNYTSHWGGIFKTDNYAYSQAHAPVTEQHDAVGHAVRFVYMCTGMAHLAAVTGDQELKAACRRLWDNMVNKRMYITGAIGSQASGEAFTVDYDLPGDTAYAETCASCGIIFWARRMLMLEPDSQYADVMERALYNTVLGGMSRDGRSFFYVNPLEVDPGVIAGNHTYQHVKPVRQEWFGCACCPPNIARLLASLGQYVYSIYNHTIYTHLYVGGEACFELGHGNVVLRQESNYPWNGEVTLTVDEAVSEPFGIALRIPDWCPCATIKVNGEAQPLDGIIEQGYAVLNREWKQGDRIELQLTMPVTVMKGHPHIRDTAGRVALQRGPLVYCLEEADNGPRLHELRLLQIPSFGLHQENSLMEGMTVISAAGQRLMETGWSSKLYRPAAAEEWKETELRFIPYFSWANRGVGEMRVWFNSVEPC</sequence>
<gene>
    <name evidence="4" type="ORF">Q5741_16710</name>
</gene>
<dbReference type="RefSeq" id="WP_305025275.1">
    <property type="nucleotide sequence ID" value="NZ_JAUQTB010000011.1"/>
</dbReference>
<feature type="domain" description="Non-reducing end beta-L-arabinofuranosidase-like GH127 C-terminal" evidence="3">
    <location>
        <begin position="538"/>
        <end position="650"/>
    </location>
</feature>
<accession>A0ABT9CFS3</accession>
<proteinExistence type="predicted"/>
<protein>
    <submittedName>
        <fullName evidence="4">Glycoside hydrolase family 127 protein</fullName>
    </submittedName>
</protein>
<name>A0ABT9CFS3_9BACL</name>
<dbReference type="InterPro" id="IPR049049">
    <property type="entry name" value="Beta-AFase-like_GH127_C"/>
</dbReference>
<dbReference type="Pfam" id="PF20737">
    <property type="entry name" value="Glyco_hydro127C"/>
    <property type="match status" value="1"/>
</dbReference>
<dbReference type="PANTHER" id="PTHR43465:SF2">
    <property type="entry name" value="DUF1680 DOMAIN PROTEIN (AFU_ORTHOLOGUE AFUA_1G08910)"/>
    <property type="match status" value="1"/>
</dbReference>
<comment type="caution">
    <text evidence="4">The sequence shown here is derived from an EMBL/GenBank/DDBJ whole genome shotgun (WGS) entry which is preliminary data.</text>
</comment>